<comment type="caution">
    <text evidence="1">The sequence shown here is derived from an EMBL/GenBank/DDBJ whole genome shotgun (WGS) entry which is preliminary data.</text>
</comment>
<dbReference type="Gene3D" id="3.30.160.250">
    <property type="match status" value="1"/>
</dbReference>
<organism evidence="1 2">
    <name type="scientific">Candidatus Kaiserbacteria bacterium RIFCSPHIGHO2_01_FULL_49_13</name>
    <dbReference type="NCBI Taxonomy" id="1798477"/>
    <lineage>
        <taxon>Bacteria</taxon>
        <taxon>Candidatus Kaiseribacteriota</taxon>
    </lineage>
</organism>
<dbReference type="InterPro" id="IPR049389">
    <property type="entry name" value="TTHA0281-like"/>
</dbReference>
<accession>A0A1F6CDY7</accession>
<dbReference type="AlphaFoldDB" id="A0A1F6CDY7"/>
<dbReference type="InterPro" id="IPR035069">
    <property type="entry name" value="TTHA1013/TTHA0281-like"/>
</dbReference>
<evidence type="ECO:0000313" key="1">
    <source>
        <dbReference type="EMBL" id="OGG47393.1"/>
    </source>
</evidence>
<dbReference type="Pfam" id="PF21748">
    <property type="entry name" value="UPF0150"/>
    <property type="match status" value="1"/>
</dbReference>
<dbReference type="Proteomes" id="UP000178344">
    <property type="component" value="Unassembled WGS sequence"/>
</dbReference>
<protein>
    <recommendedName>
        <fullName evidence="3">Antitoxin HicB</fullName>
    </recommendedName>
</protein>
<dbReference type="EMBL" id="MFKQ01000011">
    <property type="protein sequence ID" value="OGG47393.1"/>
    <property type="molecule type" value="Genomic_DNA"/>
</dbReference>
<evidence type="ECO:0000313" key="2">
    <source>
        <dbReference type="Proteomes" id="UP000178344"/>
    </source>
</evidence>
<gene>
    <name evidence="1" type="ORF">A2671_01075</name>
</gene>
<dbReference type="SUPFAM" id="SSF143100">
    <property type="entry name" value="TTHA1013/TTHA0281-like"/>
    <property type="match status" value="1"/>
</dbReference>
<reference evidence="1 2" key="1">
    <citation type="journal article" date="2016" name="Nat. Commun.">
        <title>Thousands of microbial genomes shed light on interconnected biogeochemical processes in an aquifer system.</title>
        <authorList>
            <person name="Anantharaman K."/>
            <person name="Brown C.T."/>
            <person name="Hug L.A."/>
            <person name="Sharon I."/>
            <person name="Castelle C.J."/>
            <person name="Probst A.J."/>
            <person name="Thomas B.C."/>
            <person name="Singh A."/>
            <person name="Wilkins M.J."/>
            <person name="Karaoz U."/>
            <person name="Brodie E.L."/>
            <person name="Williams K.H."/>
            <person name="Hubbard S.S."/>
            <person name="Banfield J.F."/>
        </authorList>
    </citation>
    <scope>NUCLEOTIDE SEQUENCE [LARGE SCALE GENOMIC DNA]</scope>
</reference>
<sequence length="82" mass="9625">MIQDFINTSLSQAQYEMIDRGKRFYGEIKALRGVWATGRTLEECRTNLLSALEGWLIFRLRNQLTVPNFKVPTKTKLQRTYV</sequence>
<proteinExistence type="predicted"/>
<evidence type="ECO:0008006" key="3">
    <source>
        <dbReference type="Google" id="ProtNLM"/>
    </source>
</evidence>
<name>A0A1F6CDY7_9BACT</name>